<dbReference type="GO" id="GO:0005524">
    <property type="term" value="F:ATP binding"/>
    <property type="evidence" value="ECO:0007669"/>
    <property type="project" value="InterPro"/>
</dbReference>
<dbReference type="CDD" id="cd14014">
    <property type="entry name" value="STKc_PknB_like"/>
    <property type="match status" value="1"/>
</dbReference>
<dbReference type="InterPro" id="IPR008266">
    <property type="entry name" value="Tyr_kinase_AS"/>
</dbReference>
<name>A0A4Y6PQP5_PERCE</name>
<dbReference type="CDD" id="cd00082">
    <property type="entry name" value="HisKA"/>
    <property type="match status" value="1"/>
</dbReference>
<dbReference type="PROSITE" id="PS50109">
    <property type="entry name" value="HIS_KIN"/>
    <property type="match status" value="1"/>
</dbReference>
<dbReference type="InterPro" id="IPR000014">
    <property type="entry name" value="PAS"/>
</dbReference>
<sequence length="1846" mass="207069">MPVPPPGYRVVETLYESPRTIVHRARREADDQLVILKQLKITHPSPHDLVRFRTEYEIAHKLQGPHLVHVDEMIKHMHRLVLVEEDFGGRPLLEFIPEDGMSIDEFLDTAIKTTRALGDLHSQGVIHRDLTPKNVLLNPATGELKLVDFGLSTPLFLGEVDKRHAHETEGTLPYMSPEQTGRTNRQIDYRTDFYSLGTVFYQMATGALPFEGADDPAEWFHCHLARDPIAVRQRRAEIAPVLSDIIMRLMAKAPEERYQSAHGLLIDLERCQEQWRSQGSIEAFELGERDVRAILHVSQKLYGRDDEVRRLMESFEQVSRGSRKLVLVSGPTGIGKTALTAKLQQSINAKSCWFGCGKFGAGQQPMPYGAVSEALRSLISQLFGFSSTTLAKWRKRIGQALGDDAALLSTLIPELTTLLGPLEGSDELQPTEARHRFGRALLRFVSVFCQPERPLILQLSDLQRADEASLALLETLVSAPELESLLVVGTYRDDEVDADHALRRTIEALEHAGQEVEHIALPPLSCEQVKQLVADTLRPPEKRLDDLAALVHAKTSGNPYFINRFLENLNRESLLWFDPEDGRWCWNQERIEEADITENVIDLLLVRLEELPEQTRTTLTFAALMGSTFELELLARVRGASLPEVYRQLEPALNEGILKPSTGAKLYDPKEVDSPVIIEEFSFTHDRLQEAAAQLATRGEHHEAQLLETHKELGRTLQSKLHEDSKPQLIFETVGHLNLASELLEDPFEALEVERLNLRAGHLALESMAFVAARGYLRQADELMDRCRFDGKSKWETQFELAWKVALARSQAEALAGNLEAAETICIDTLDKVEDPVRRATLCAILVRIRALAGRLGQAVQAAREGLAPLGIELPREGLDELLDAKLDEVDTAMAQLELDDLPNLPRVDDPRADAALKLLVAVEPAAGLLDFRLVQIVGLESTKLTLAHGMRTESLSGLSHYGVTLSLRGRAQEGYRVGQLALHAARESQNDSVFCHVAFINAAMLMHWSRPLRDCVELLAEGHEAGMRAGNVPFAGWCKSCELMYSAMAGEELHEVFEHAEAARKLGNKYAHGPMTAQAEAYVALARNLLGHTTDEKSFASYEFADADALLEHCRSYGLDAVCATFQVARAQVAYIYGDAELTVQLLEEMEENIGAMVGTFDTGRWSFYMALGLADRCHQLDAGARKPLRRRLDSLQDSLSKLGEQCPPNYLHKRMLVDAEVAWLDDRFRDAISLFDRAIEEATMQGFTHLEALANERAGEFWLAYDKPDFAASYLWRAERVYRAWGANRKVAALRSEYRDLIERGRTTGARNPSKHQAPIDLTSVFKAVESIAAKLDLNELLSTLMRVVLENAGAQHGTFFAVEGHSIHAVVEGRINSEPTQPATRLELDEWVGGARSVVRYVQRTDELVVLGRASSDPRFADDPYLDSHAVRSILCMPVEESGEVIGILYVENNLHDYAFTKENTRVLKILAGHIAVSLNKAKLYDELKEKEERFRQLAENIEEVFWLMDWPSREIVYVSPAYEKIWNRRVPSDPVPLGDWLEPVVERHRHVVATCLAEKAPQGGYDVSYQIERPSGELRWVHDRGFPIRDRHGKTYRIAGVAVDITRQHEIKKMKDEFISIVSHELRTPLTPITGIFRLLAENSDEELSERSRQMVDLGLRNARRLLRIIDDLLDMQKLSLEKVDFDEEILDLYEVVSEAVEINAALGEPRGVRVELDAPDEPLCVQADRGRLLQVFTNLLSNAIKFTDEGTSVDVAVRRINQRGQVSVRDHGPGIPPEARANIFEKFTQADSSMTRKHGGTGLGLTIAKSIVGRLDGRINFDSEVGEGTTFYVEFPLVEGA</sequence>
<dbReference type="PROSITE" id="PS00109">
    <property type="entry name" value="PROTEIN_KINASE_TYR"/>
    <property type="match status" value="1"/>
</dbReference>
<feature type="domain" description="Protein kinase" evidence="6">
    <location>
        <begin position="8"/>
        <end position="276"/>
    </location>
</feature>
<dbReference type="Gene3D" id="3.30.565.10">
    <property type="entry name" value="Histidine kinase-like ATPase, C-terminal domain"/>
    <property type="match status" value="1"/>
</dbReference>
<evidence type="ECO:0000259" key="8">
    <source>
        <dbReference type="PROSITE" id="PS50113"/>
    </source>
</evidence>
<dbReference type="Pfam" id="PF01590">
    <property type="entry name" value="GAF"/>
    <property type="match status" value="1"/>
</dbReference>
<evidence type="ECO:0000256" key="5">
    <source>
        <dbReference type="ARBA" id="ARBA00022777"/>
    </source>
</evidence>
<dbReference type="SUPFAM" id="SSF56112">
    <property type="entry name" value="Protein kinase-like (PK-like)"/>
    <property type="match status" value="1"/>
</dbReference>
<dbReference type="InterPro" id="IPR004358">
    <property type="entry name" value="Sig_transdc_His_kin-like_C"/>
</dbReference>
<evidence type="ECO:0000313" key="9">
    <source>
        <dbReference type="EMBL" id="QDG50644.1"/>
    </source>
</evidence>
<dbReference type="Gene3D" id="3.30.450.20">
    <property type="entry name" value="PAS domain"/>
    <property type="match status" value="1"/>
</dbReference>
<dbReference type="Pfam" id="PF02518">
    <property type="entry name" value="HATPase_c"/>
    <property type="match status" value="1"/>
</dbReference>
<evidence type="ECO:0000256" key="3">
    <source>
        <dbReference type="ARBA" id="ARBA00022553"/>
    </source>
</evidence>
<dbReference type="InterPro" id="IPR011009">
    <property type="entry name" value="Kinase-like_dom_sf"/>
</dbReference>
<dbReference type="InterPro" id="IPR027417">
    <property type="entry name" value="P-loop_NTPase"/>
</dbReference>
<dbReference type="InterPro" id="IPR041664">
    <property type="entry name" value="AAA_16"/>
</dbReference>
<dbReference type="Gene3D" id="1.10.510.10">
    <property type="entry name" value="Transferase(Phosphotransferase) domain 1"/>
    <property type="match status" value="1"/>
</dbReference>
<evidence type="ECO:0000259" key="7">
    <source>
        <dbReference type="PROSITE" id="PS50109"/>
    </source>
</evidence>
<dbReference type="InterPro" id="IPR000700">
    <property type="entry name" value="PAS-assoc_C"/>
</dbReference>
<dbReference type="InterPro" id="IPR001610">
    <property type="entry name" value="PAC"/>
</dbReference>
<dbReference type="Pfam" id="PF13191">
    <property type="entry name" value="AAA_16"/>
    <property type="match status" value="1"/>
</dbReference>
<organism evidence="9 10">
    <name type="scientific">Persicimonas caeni</name>
    <dbReference type="NCBI Taxonomy" id="2292766"/>
    <lineage>
        <taxon>Bacteria</taxon>
        <taxon>Deltaproteobacteria</taxon>
        <taxon>Bradymonadales</taxon>
        <taxon>Bradymonadaceae</taxon>
        <taxon>Persicimonas</taxon>
    </lineage>
</organism>
<feature type="domain" description="Histidine kinase" evidence="7">
    <location>
        <begin position="1625"/>
        <end position="1844"/>
    </location>
</feature>
<dbReference type="EC" id="2.7.13.3" evidence="2"/>
<dbReference type="SUPFAM" id="SSF47384">
    <property type="entry name" value="Homodimeric domain of signal transducing histidine kinase"/>
    <property type="match status" value="1"/>
</dbReference>
<keyword evidence="10" id="KW-1185">Reference proteome</keyword>
<protein>
    <recommendedName>
        <fullName evidence="2">histidine kinase</fullName>
        <ecNumber evidence="2">2.7.13.3</ecNumber>
    </recommendedName>
</protein>
<evidence type="ECO:0000313" key="10">
    <source>
        <dbReference type="Proteomes" id="UP000315995"/>
    </source>
</evidence>
<dbReference type="Gene3D" id="3.30.200.20">
    <property type="entry name" value="Phosphorylase Kinase, domain 1"/>
    <property type="match status" value="1"/>
</dbReference>
<dbReference type="Pfam" id="PF00069">
    <property type="entry name" value="Pkinase"/>
    <property type="match status" value="1"/>
</dbReference>
<dbReference type="Pfam" id="PF00512">
    <property type="entry name" value="HisKA"/>
    <property type="match status" value="1"/>
</dbReference>
<evidence type="ECO:0000256" key="4">
    <source>
        <dbReference type="ARBA" id="ARBA00022679"/>
    </source>
</evidence>
<dbReference type="NCBIfam" id="TIGR00229">
    <property type="entry name" value="sensory_box"/>
    <property type="match status" value="1"/>
</dbReference>
<dbReference type="InterPro" id="IPR029016">
    <property type="entry name" value="GAF-like_dom_sf"/>
</dbReference>
<dbReference type="GO" id="GO:0000155">
    <property type="term" value="F:phosphorelay sensor kinase activity"/>
    <property type="evidence" value="ECO:0007669"/>
    <property type="project" value="InterPro"/>
</dbReference>
<dbReference type="InterPro" id="IPR003018">
    <property type="entry name" value="GAF"/>
</dbReference>
<comment type="catalytic activity">
    <reaction evidence="1">
        <text>ATP + protein L-histidine = ADP + protein N-phospho-L-histidine.</text>
        <dbReference type="EC" id="2.7.13.3"/>
    </reaction>
</comment>
<dbReference type="SMART" id="SM00086">
    <property type="entry name" value="PAC"/>
    <property type="match status" value="1"/>
</dbReference>
<evidence type="ECO:0000256" key="2">
    <source>
        <dbReference type="ARBA" id="ARBA00012438"/>
    </source>
</evidence>
<dbReference type="SMART" id="SM00388">
    <property type="entry name" value="HisKA"/>
    <property type="match status" value="1"/>
</dbReference>
<dbReference type="PROSITE" id="PS50011">
    <property type="entry name" value="PROTEIN_KINASE_DOM"/>
    <property type="match status" value="1"/>
</dbReference>
<dbReference type="CDD" id="cd00130">
    <property type="entry name" value="PAS"/>
    <property type="match status" value="1"/>
</dbReference>
<dbReference type="SUPFAM" id="SSF55874">
    <property type="entry name" value="ATPase domain of HSP90 chaperone/DNA topoisomerase II/histidine kinase"/>
    <property type="match status" value="1"/>
</dbReference>
<dbReference type="SUPFAM" id="SSF52540">
    <property type="entry name" value="P-loop containing nucleoside triphosphate hydrolases"/>
    <property type="match status" value="1"/>
</dbReference>
<dbReference type="SMART" id="SM00387">
    <property type="entry name" value="HATPase_c"/>
    <property type="match status" value="1"/>
</dbReference>
<dbReference type="Gene3D" id="1.10.287.130">
    <property type="match status" value="1"/>
</dbReference>
<dbReference type="CDD" id="cd16922">
    <property type="entry name" value="HATPase_EvgS-ArcB-TorS-like"/>
    <property type="match status" value="1"/>
</dbReference>
<dbReference type="InterPro" id="IPR036890">
    <property type="entry name" value="HATPase_C_sf"/>
</dbReference>
<dbReference type="OrthoDB" id="5476122at2"/>
<reference evidence="9 10" key="1">
    <citation type="submission" date="2019-06" db="EMBL/GenBank/DDBJ databases">
        <title>Persicimonas caeni gen. nov., sp. nov., a predatory bacterium isolated from solar saltern.</title>
        <authorList>
            <person name="Wang S."/>
        </authorList>
    </citation>
    <scope>NUCLEOTIDE SEQUENCE [LARGE SCALE GENOMIC DNA]</scope>
    <source>
        <strain evidence="9 10">YN101</strain>
    </source>
</reference>
<dbReference type="PRINTS" id="PR00344">
    <property type="entry name" value="BCTRLSENSOR"/>
</dbReference>
<accession>A0A5B8Y1Q1</accession>
<dbReference type="InterPro" id="IPR000719">
    <property type="entry name" value="Prot_kinase_dom"/>
</dbReference>
<dbReference type="InterPro" id="IPR053159">
    <property type="entry name" value="Hybrid_Histidine_Kinase"/>
</dbReference>
<dbReference type="SMART" id="SM00065">
    <property type="entry name" value="GAF"/>
    <property type="match status" value="1"/>
</dbReference>
<dbReference type="EMBL" id="CP041186">
    <property type="protein sequence ID" value="QDG50644.1"/>
    <property type="molecule type" value="Genomic_DNA"/>
</dbReference>
<dbReference type="InterPro" id="IPR003594">
    <property type="entry name" value="HATPase_dom"/>
</dbReference>
<dbReference type="PANTHER" id="PTHR43642:SF1">
    <property type="entry name" value="HYBRID SIGNAL TRANSDUCTION HISTIDINE KINASE G"/>
    <property type="match status" value="1"/>
</dbReference>
<keyword evidence="5" id="KW-0418">Kinase</keyword>
<proteinExistence type="predicted"/>
<gene>
    <name evidence="9" type="ORF">FIV42_07835</name>
</gene>
<evidence type="ECO:0000259" key="6">
    <source>
        <dbReference type="PROSITE" id="PS50011"/>
    </source>
</evidence>
<dbReference type="Proteomes" id="UP000315995">
    <property type="component" value="Chromosome"/>
</dbReference>
<accession>A0A4Y6PQP5</accession>
<evidence type="ECO:0000256" key="1">
    <source>
        <dbReference type="ARBA" id="ARBA00000085"/>
    </source>
</evidence>
<keyword evidence="3" id="KW-0597">Phosphoprotein</keyword>
<dbReference type="InterPro" id="IPR035965">
    <property type="entry name" value="PAS-like_dom_sf"/>
</dbReference>
<dbReference type="Gene3D" id="3.30.450.40">
    <property type="match status" value="1"/>
</dbReference>
<dbReference type="SUPFAM" id="SSF55785">
    <property type="entry name" value="PYP-like sensor domain (PAS domain)"/>
    <property type="match status" value="1"/>
</dbReference>
<dbReference type="Pfam" id="PF08447">
    <property type="entry name" value="PAS_3"/>
    <property type="match status" value="1"/>
</dbReference>
<dbReference type="PANTHER" id="PTHR43642">
    <property type="entry name" value="HYBRID SIGNAL TRANSDUCTION HISTIDINE KINASE G"/>
    <property type="match status" value="1"/>
</dbReference>
<dbReference type="InterPro" id="IPR005467">
    <property type="entry name" value="His_kinase_dom"/>
</dbReference>
<dbReference type="FunFam" id="3.30.565.10:FF:000006">
    <property type="entry name" value="Sensor histidine kinase WalK"/>
    <property type="match status" value="1"/>
</dbReference>
<dbReference type="InterPro" id="IPR013655">
    <property type="entry name" value="PAS_fold_3"/>
</dbReference>
<keyword evidence="4" id="KW-0808">Transferase</keyword>
<dbReference type="RefSeq" id="WP_141197136.1">
    <property type="nucleotide sequence ID" value="NZ_CP041186.1"/>
</dbReference>
<dbReference type="Gene3D" id="3.40.50.300">
    <property type="entry name" value="P-loop containing nucleotide triphosphate hydrolases"/>
    <property type="match status" value="1"/>
</dbReference>
<dbReference type="SUPFAM" id="SSF55781">
    <property type="entry name" value="GAF domain-like"/>
    <property type="match status" value="1"/>
</dbReference>
<dbReference type="PROSITE" id="PS50113">
    <property type="entry name" value="PAC"/>
    <property type="match status" value="1"/>
</dbReference>
<feature type="domain" description="PAC" evidence="8">
    <location>
        <begin position="1569"/>
        <end position="1621"/>
    </location>
</feature>
<dbReference type="InterPro" id="IPR036097">
    <property type="entry name" value="HisK_dim/P_sf"/>
</dbReference>
<dbReference type="InterPro" id="IPR003661">
    <property type="entry name" value="HisK_dim/P_dom"/>
</dbReference>